<dbReference type="Pfam" id="PF00768">
    <property type="entry name" value="Peptidase_S11"/>
    <property type="match status" value="1"/>
</dbReference>
<dbReference type="InterPro" id="IPR001967">
    <property type="entry name" value="Peptidase_S11_N"/>
</dbReference>
<dbReference type="PRINTS" id="PR00725">
    <property type="entry name" value="DADACBPTASE1"/>
</dbReference>
<feature type="active site" description="Acyl-ester intermediate" evidence="7">
    <location>
        <position position="66"/>
    </location>
</feature>
<accession>A0A420EBP2</accession>
<keyword evidence="3" id="KW-0378">Hydrolase</keyword>
<feature type="domain" description="Peptidase S11 D-alanyl-D-alanine carboxypeptidase A N-terminal" evidence="11">
    <location>
        <begin position="32"/>
        <end position="259"/>
    </location>
</feature>
<dbReference type="GO" id="GO:0009002">
    <property type="term" value="F:serine-type D-Ala-D-Ala carboxypeptidase activity"/>
    <property type="evidence" value="ECO:0007669"/>
    <property type="project" value="InterPro"/>
</dbReference>
<dbReference type="GO" id="GO:0006508">
    <property type="term" value="P:proteolysis"/>
    <property type="evidence" value="ECO:0007669"/>
    <property type="project" value="InterPro"/>
</dbReference>
<feature type="binding site" evidence="8">
    <location>
        <position position="230"/>
    </location>
    <ligand>
        <name>substrate</name>
    </ligand>
</feature>
<keyword evidence="5" id="KW-0573">Peptidoglycan synthesis</keyword>
<dbReference type="PANTHER" id="PTHR21581">
    <property type="entry name" value="D-ALANYL-D-ALANINE CARBOXYPEPTIDASE"/>
    <property type="match status" value="1"/>
</dbReference>
<dbReference type="PANTHER" id="PTHR21581:SF26">
    <property type="entry name" value="D-ALANYL-D-ALANINE ENDOPEPTIDASE"/>
    <property type="match status" value="1"/>
</dbReference>
<gene>
    <name evidence="12" type="ORF">DBZ36_12735</name>
</gene>
<dbReference type="GO" id="GO:0008360">
    <property type="term" value="P:regulation of cell shape"/>
    <property type="evidence" value="ECO:0007669"/>
    <property type="project" value="UniProtKB-KW"/>
</dbReference>
<dbReference type="InterPro" id="IPR012338">
    <property type="entry name" value="Beta-lactam/transpept-like"/>
</dbReference>
<dbReference type="Gene3D" id="3.40.710.10">
    <property type="entry name" value="DD-peptidase/beta-lactamase superfamily"/>
    <property type="match status" value="1"/>
</dbReference>
<protein>
    <submittedName>
        <fullName evidence="12">D-alanyl-D-alanine endopeptidase</fullName>
    </submittedName>
</protein>
<evidence type="ECO:0000313" key="13">
    <source>
        <dbReference type="Proteomes" id="UP000286482"/>
    </source>
</evidence>
<comment type="similarity">
    <text evidence="1 9">Belongs to the peptidase S11 family.</text>
</comment>
<evidence type="ECO:0000256" key="6">
    <source>
        <dbReference type="ARBA" id="ARBA00023316"/>
    </source>
</evidence>
<dbReference type="SUPFAM" id="SSF56601">
    <property type="entry name" value="beta-lactamase/transpeptidase-like"/>
    <property type="match status" value="1"/>
</dbReference>
<evidence type="ECO:0000256" key="8">
    <source>
        <dbReference type="PIRSR" id="PIRSR618044-2"/>
    </source>
</evidence>
<proteinExistence type="inferred from homology"/>
<evidence type="ECO:0000259" key="11">
    <source>
        <dbReference type="Pfam" id="PF00768"/>
    </source>
</evidence>
<evidence type="ECO:0000256" key="4">
    <source>
        <dbReference type="ARBA" id="ARBA00022960"/>
    </source>
</evidence>
<dbReference type="RefSeq" id="WP_120355321.1">
    <property type="nucleotide sequence ID" value="NZ_RAQO01000006.1"/>
</dbReference>
<sequence>MKLYRNVSFRLLTFIYAGLSVIAFSMGAHAASTHQELASSASILVDLSTNQVLHAQNENQVMPIASVTKLMTAYVVLDAGLDLDEQLEVTIKQAFLTQQVFSRVRLGSSMSRRELLLLALMSSENRAAATLAHHYPQGYWAFIQDMNKTAKKLGMHRSHFVEPTGLSSENVSTASDLVRLLKASKKYPLLGELSTTQSHQAQFSKPRYSLGFGNTNRLVSRDSWDIALSKTGFTNDAGRCLVMRTEMANRQVAFVALDSFGKYTHMEDAKRLKSWLETGKVSQLPQTAKDYKYQRRQDYQAQVLARISIKP</sequence>
<evidence type="ECO:0000256" key="9">
    <source>
        <dbReference type="RuleBase" id="RU004016"/>
    </source>
</evidence>
<dbReference type="NCBIfam" id="NF008668">
    <property type="entry name" value="PRK11669.1"/>
    <property type="match status" value="1"/>
</dbReference>
<evidence type="ECO:0000313" key="12">
    <source>
        <dbReference type="EMBL" id="RKF18096.1"/>
    </source>
</evidence>
<comment type="caution">
    <text evidence="12">The sequence shown here is derived from an EMBL/GenBank/DDBJ whole genome shotgun (WGS) entry which is preliminary data.</text>
</comment>
<keyword evidence="13" id="KW-1185">Reference proteome</keyword>
<feature type="active site" evidence="7">
    <location>
        <position position="123"/>
    </location>
</feature>
<evidence type="ECO:0000256" key="10">
    <source>
        <dbReference type="SAM" id="SignalP"/>
    </source>
</evidence>
<dbReference type="OrthoDB" id="5688590at2"/>
<dbReference type="InterPro" id="IPR018044">
    <property type="entry name" value="Peptidase_S11"/>
</dbReference>
<evidence type="ECO:0000256" key="5">
    <source>
        <dbReference type="ARBA" id="ARBA00022984"/>
    </source>
</evidence>
<keyword evidence="6" id="KW-0961">Cell wall biogenesis/degradation</keyword>
<evidence type="ECO:0000256" key="3">
    <source>
        <dbReference type="ARBA" id="ARBA00022801"/>
    </source>
</evidence>
<dbReference type="GO" id="GO:0071555">
    <property type="term" value="P:cell wall organization"/>
    <property type="evidence" value="ECO:0007669"/>
    <property type="project" value="UniProtKB-KW"/>
</dbReference>
<dbReference type="AlphaFoldDB" id="A0A420EBP2"/>
<evidence type="ECO:0000256" key="1">
    <source>
        <dbReference type="ARBA" id="ARBA00007164"/>
    </source>
</evidence>
<dbReference type="EMBL" id="RAQO01000006">
    <property type="protein sequence ID" value="RKF18096.1"/>
    <property type="molecule type" value="Genomic_DNA"/>
</dbReference>
<reference evidence="12 13" key="1">
    <citation type="submission" date="2018-09" db="EMBL/GenBank/DDBJ databases">
        <authorList>
            <person name="Wang Z."/>
        </authorList>
    </citation>
    <scope>NUCLEOTIDE SEQUENCE [LARGE SCALE GENOMIC DNA]</scope>
    <source>
        <strain evidence="12 13">ALS 81</strain>
    </source>
</reference>
<evidence type="ECO:0000256" key="2">
    <source>
        <dbReference type="ARBA" id="ARBA00022729"/>
    </source>
</evidence>
<name>A0A420EBP2_9ALTE</name>
<feature type="active site" description="Proton acceptor" evidence="7">
    <location>
        <position position="69"/>
    </location>
</feature>
<dbReference type="GO" id="GO:0009252">
    <property type="term" value="P:peptidoglycan biosynthetic process"/>
    <property type="evidence" value="ECO:0007669"/>
    <property type="project" value="UniProtKB-KW"/>
</dbReference>
<organism evidence="12 13">
    <name type="scientific">Alginatibacterium sediminis</name>
    <dbReference type="NCBI Taxonomy" id="2164068"/>
    <lineage>
        <taxon>Bacteria</taxon>
        <taxon>Pseudomonadati</taxon>
        <taxon>Pseudomonadota</taxon>
        <taxon>Gammaproteobacteria</taxon>
        <taxon>Alteromonadales</taxon>
        <taxon>Alteromonadaceae</taxon>
        <taxon>Alginatibacterium</taxon>
    </lineage>
</organism>
<keyword evidence="4" id="KW-0133">Cell shape</keyword>
<keyword evidence="2 10" id="KW-0732">Signal</keyword>
<dbReference type="Proteomes" id="UP000286482">
    <property type="component" value="Unassembled WGS sequence"/>
</dbReference>
<feature type="signal peptide" evidence="10">
    <location>
        <begin position="1"/>
        <end position="30"/>
    </location>
</feature>
<feature type="chain" id="PRO_5019552236" evidence="10">
    <location>
        <begin position="31"/>
        <end position="311"/>
    </location>
</feature>
<evidence type="ECO:0000256" key="7">
    <source>
        <dbReference type="PIRSR" id="PIRSR618044-1"/>
    </source>
</evidence>